<dbReference type="Proteomes" id="UP001500063">
    <property type="component" value="Unassembled WGS sequence"/>
</dbReference>
<gene>
    <name evidence="1" type="ORF">GCM10010319_58830</name>
</gene>
<keyword evidence="2" id="KW-1185">Reference proteome</keyword>
<organism evidence="1 2">
    <name type="scientific">Streptomyces blastmyceticus</name>
    <dbReference type="NCBI Taxonomy" id="68180"/>
    <lineage>
        <taxon>Bacteria</taxon>
        <taxon>Bacillati</taxon>
        <taxon>Actinomycetota</taxon>
        <taxon>Actinomycetes</taxon>
        <taxon>Kitasatosporales</taxon>
        <taxon>Streptomycetaceae</taxon>
        <taxon>Streptomyces</taxon>
    </lineage>
</organism>
<proteinExistence type="predicted"/>
<dbReference type="RefSeq" id="WP_344122623.1">
    <property type="nucleotide sequence ID" value="NZ_BAAABW010000028.1"/>
</dbReference>
<name>A0ABN0XTW7_9ACTN</name>
<evidence type="ECO:0000313" key="2">
    <source>
        <dbReference type="Proteomes" id="UP001500063"/>
    </source>
</evidence>
<sequence>MTPNFRTELRQLLAKLSGFPIGATDYVSYFVNDSGEPMVFVQQQGEKSATLLHSDLDWEPHPVTGPTTTMADTAPEEMKQKLKNVSIDGGLLSTPMCGSAILGRDEAQWLDACFSASTPLRAD</sequence>
<comment type="caution">
    <text evidence="1">The sequence shown here is derived from an EMBL/GenBank/DDBJ whole genome shotgun (WGS) entry which is preliminary data.</text>
</comment>
<dbReference type="EMBL" id="BAAABW010000028">
    <property type="protein sequence ID" value="GAA0372818.1"/>
    <property type="molecule type" value="Genomic_DNA"/>
</dbReference>
<reference evidence="1 2" key="1">
    <citation type="journal article" date="2019" name="Int. J. Syst. Evol. Microbiol.">
        <title>The Global Catalogue of Microorganisms (GCM) 10K type strain sequencing project: providing services to taxonomists for standard genome sequencing and annotation.</title>
        <authorList>
            <consortium name="The Broad Institute Genomics Platform"/>
            <consortium name="The Broad Institute Genome Sequencing Center for Infectious Disease"/>
            <person name="Wu L."/>
            <person name="Ma J."/>
        </authorList>
    </citation>
    <scope>NUCLEOTIDE SEQUENCE [LARGE SCALE GENOMIC DNA]</scope>
    <source>
        <strain evidence="1 2">JCM 4565</strain>
    </source>
</reference>
<evidence type="ECO:0000313" key="1">
    <source>
        <dbReference type="EMBL" id="GAA0372818.1"/>
    </source>
</evidence>
<protein>
    <submittedName>
        <fullName evidence="1">Uncharacterized protein</fullName>
    </submittedName>
</protein>
<accession>A0ABN0XTW7</accession>